<evidence type="ECO:0000313" key="1">
    <source>
        <dbReference type="EMBL" id="KAK1861748.1"/>
    </source>
</evidence>
<sequence>MLRRHNRLAPPAAAAREHSEDDRADTADAASVTLRTAAAVRFNSAAATDGASRVDAAACEPAAIDREAVDSGESGAIPRQVAAADGEDPPLDQPARHLSADARVHAAIDTEIQAHDVVAITQPDDANPRAPKRRKPGTSGDAEAGERSYATIPTEVRALYESTHDWPKSVPFLTLRKQWQASRFDSFRLRALERFSLECCGGSGLTIDDQARLYNLLDIWDGTLPEMPIDDGHDQKLRDVFPSCNAFKTAIRDDIDSAVIDAGWRKVVLVEDGMELVAYFRSALHVVLRLLHAASDIKLWSEGDQPGPPTDA</sequence>
<protein>
    <submittedName>
        <fullName evidence="1">Uncharacterized protein</fullName>
    </submittedName>
</protein>
<organism evidence="1 2">
    <name type="scientific">Pyropia yezoensis</name>
    <name type="common">Susabi-nori</name>
    <name type="synonym">Porphyra yezoensis</name>
    <dbReference type="NCBI Taxonomy" id="2788"/>
    <lineage>
        <taxon>Eukaryota</taxon>
        <taxon>Rhodophyta</taxon>
        <taxon>Bangiophyceae</taxon>
        <taxon>Bangiales</taxon>
        <taxon>Bangiaceae</taxon>
        <taxon>Pyropia</taxon>
    </lineage>
</organism>
<gene>
    <name evidence="1" type="ORF">I4F81_004328</name>
</gene>
<name>A0ACC3BVV2_PYRYE</name>
<evidence type="ECO:0000313" key="2">
    <source>
        <dbReference type="Proteomes" id="UP000798662"/>
    </source>
</evidence>
<reference evidence="1" key="1">
    <citation type="submission" date="2019-11" db="EMBL/GenBank/DDBJ databases">
        <title>Nori genome reveals adaptations in red seaweeds to the harsh intertidal environment.</title>
        <authorList>
            <person name="Wang D."/>
            <person name="Mao Y."/>
        </authorList>
    </citation>
    <scope>NUCLEOTIDE SEQUENCE</scope>
    <source>
        <tissue evidence="1">Gametophyte</tissue>
    </source>
</reference>
<keyword evidence="2" id="KW-1185">Reference proteome</keyword>
<dbReference type="EMBL" id="CM020618">
    <property type="protein sequence ID" value="KAK1861748.1"/>
    <property type="molecule type" value="Genomic_DNA"/>
</dbReference>
<accession>A0ACC3BVV2</accession>
<dbReference type="Proteomes" id="UP000798662">
    <property type="component" value="Chromosome 1"/>
</dbReference>
<comment type="caution">
    <text evidence="1">The sequence shown here is derived from an EMBL/GenBank/DDBJ whole genome shotgun (WGS) entry which is preliminary data.</text>
</comment>
<proteinExistence type="predicted"/>